<accession>A0A7S5R886</accession>
<protein>
    <submittedName>
        <fullName evidence="1">Terminase large subunit protein</fullName>
    </submittedName>
</protein>
<proteinExistence type="predicted"/>
<dbReference type="EMBL" id="MN988525">
    <property type="protein sequence ID" value="QIG72920.1"/>
    <property type="molecule type" value="Genomic_DNA"/>
</dbReference>
<dbReference type="Proteomes" id="UP000655883">
    <property type="component" value="Segment"/>
</dbReference>
<organism evidence="1 2">
    <name type="scientific">Rhizobium phage RHph_Y65</name>
    <dbReference type="NCBI Taxonomy" id="2509785"/>
    <lineage>
        <taxon>Viruses</taxon>
        <taxon>Duplodnaviria</taxon>
        <taxon>Heunggongvirae</taxon>
        <taxon>Uroviricota</taxon>
        <taxon>Caudoviricetes</taxon>
        <taxon>Kleczkowskaviridae</taxon>
        <taxon>Cuauhnahuacvirus</taxon>
        <taxon>Cuauhnahuacvirus Y65</taxon>
    </lineage>
</organism>
<evidence type="ECO:0000313" key="1">
    <source>
        <dbReference type="EMBL" id="QIG72920.1"/>
    </source>
</evidence>
<name>A0A7S5R886_9CAUD</name>
<keyword evidence="2" id="KW-1185">Reference proteome</keyword>
<sequence length="611" mass="69080">MSTENNTSPVDQSMGALVQNLMAAHGKTETLRTLAKMGGYVDAPPTIDKFIDDDYFMGDMFGDNTYPIWRSALYEIYPNPFFSPYLEIVLTGSIGQGKSTCALAGVTYDLCKLLYLKDPHEKYNLIKSTKIVLALMNATKSLAGTVLYDQIITYLKNSPFFKSEMKKTSGKLSILPNNIDIITGSRPSDVLGKAVFSTILSEINFQNKVAGQAVENYNGVLARLQSRFMKNESYPGRMWIDSSKTDSGSFIEDYLLKGREDDPKIRIWDNPIWKVLPPWKIQYSGQTFKVFVGNQFKDPFIITPQTGTIGIDESYIMDVPIEYQVNFEKDIYRALQDIAGKSTQAAHRFIPSVEKIEESFKKDNPVHKDVVSVDFFNPNERLIEFIDFTKLDKDRRPRFIHVDLGIKHDKTGIASTRLDGIITTKRFDAIAGKEIVESSPVYSTDFVMYIEARIGQEVPIYKIKNLMIDLRARGYPVTCITTDGYQSTNLRQDLLLEGFNTELLSCDRTFDPYNEFKLAILESRWHGIKHPILSKELKELEVGTRKVDHPMEGSKDGADAICGSIWSAKLGMNRYRANTTTEEFIEAIASSSKPTNSYEGILGTSDFQVYK</sequence>
<reference evidence="1 2" key="1">
    <citation type="submission" date="2020-01" db="EMBL/GenBank/DDBJ databases">
        <title>Patterns of diversity and host range of bacteriophage communities associated with bean-nodulatin bacteria.</title>
        <authorList>
            <person name="Vann Cauwenberghe J."/>
            <person name="Santamaria R.I."/>
            <person name="Bustos P."/>
            <person name="Juarez S."/>
            <person name="Gonzalez V."/>
        </authorList>
    </citation>
    <scope>NUCLEOTIDE SEQUENCE [LARGE SCALE GENOMIC DNA]</scope>
    <source>
        <strain evidence="2">RHph</strain>
    </source>
</reference>
<gene>
    <name evidence="1" type="ORF">EVB97_382</name>
</gene>
<evidence type="ECO:0000313" key="2">
    <source>
        <dbReference type="Proteomes" id="UP000655883"/>
    </source>
</evidence>